<dbReference type="RefSeq" id="WP_343873632.1">
    <property type="nucleotide sequence ID" value="NZ_BAAAIX010000019.1"/>
</dbReference>
<name>A0ABW4RWT1_9ACTN</name>
<gene>
    <name evidence="1" type="ORF">ACFSCS_10040</name>
</gene>
<proteinExistence type="predicted"/>
<dbReference type="Gene3D" id="3.40.50.300">
    <property type="entry name" value="P-loop containing nucleotide triphosphate hydrolases"/>
    <property type="match status" value="1"/>
</dbReference>
<organism evidence="1 2">
    <name type="scientific">Luteococcus peritonei</name>
    <dbReference type="NCBI Taxonomy" id="88874"/>
    <lineage>
        <taxon>Bacteria</taxon>
        <taxon>Bacillati</taxon>
        <taxon>Actinomycetota</taxon>
        <taxon>Actinomycetes</taxon>
        <taxon>Propionibacteriales</taxon>
        <taxon>Propionibacteriaceae</taxon>
        <taxon>Luteococcus</taxon>
    </lineage>
</organism>
<dbReference type="SUPFAM" id="SSF52540">
    <property type="entry name" value="P-loop containing nucleoside triphosphate hydrolases"/>
    <property type="match status" value="1"/>
</dbReference>
<comment type="caution">
    <text evidence="1">The sequence shown here is derived from an EMBL/GenBank/DDBJ whole genome shotgun (WGS) entry which is preliminary data.</text>
</comment>
<reference evidence="2" key="1">
    <citation type="journal article" date="2019" name="Int. J. Syst. Evol. Microbiol.">
        <title>The Global Catalogue of Microorganisms (GCM) 10K type strain sequencing project: providing services to taxonomists for standard genome sequencing and annotation.</title>
        <authorList>
            <consortium name="The Broad Institute Genomics Platform"/>
            <consortium name="The Broad Institute Genome Sequencing Center for Infectious Disease"/>
            <person name="Wu L."/>
            <person name="Ma J."/>
        </authorList>
    </citation>
    <scope>NUCLEOTIDE SEQUENCE [LARGE SCALE GENOMIC DNA]</scope>
    <source>
        <strain evidence="2">CAIM 431</strain>
    </source>
</reference>
<keyword evidence="2" id="KW-1185">Reference proteome</keyword>
<accession>A0ABW4RWT1</accession>
<sequence length="393" mass="41255">MTAALVQTGLQSTTVTQVLPPAAPLAGMPSEAMSQESIPLARQRLARAKMAYTTRFFADQVRLEADGHDLLRGPAMRPRAGDLVLARVVAIGKHTRLESPWSRRQMLFVGDEVVVAYGDRYAPDQFEAEVPDSLEVTNLVAAGGVAGRVTAQHASIDDATVIEPLGLVGRGGVPLNLHDVAPHRARREHARRPGERPRLVTVLGTSMNSGKSTTLASLINGLTAAGLDVAAGKATGTGAGGDPRMFADAGARTVLDFTDFGYPSTYRVGYEELKTLVLSVISALASADTDVVVLEIADGIYQGETARLIADPEVQGWIDTLLFAAGDALGATKGVDLLADLGLQVAAVSGVLTASPLATREADAVLPVELVPTFELTNPEVARQVMARDAHAS</sequence>
<evidence type="ECO:0000313" key="1">
    <source>
        <dbReference type="EMBL" id="MFD1890514.1"/>
    </source>
</evidence>
<evidence type="ECO:0008006" key="3">
    <source>
        <dbReference type="Google" id="ProtNLM"/>
    </source>
</evidence>
<dbReference type="EMBL" id="JBHUFZ010000022">
    <property type="protein sequence ID" value="MFD1890514.1"/>
    <property type="molecule type" value="Genomic_DNA"/>
</dbReference>
<dbReference type="Proteomes" id="UP001597326">
    <property type="component" value="Unassembled WGS sequence"/>
</dbReference>
<dbReference type="InterPro" id="IPR027417">
    <property type="entry name" value="P-loop_NTPase"/>
</dbReference>
<protein>
    <recommendedName>
        <fullName evidence="3">DUF1611 domain-containing protein</fullName>
    </recommendedName>
</protein>
<evidence type="ECO:0000313" key="2">
    <source>
        <dbReference type="Proteomes" id="UP001597326"/>
    </source>
</evidence>